<feature type="region of interest" description="Disordered" evidence="1">
    <location>
        <begin position="1"/>
        <end position="87"/>
    </location>
</feature>
<name>A0A2H5QMQ9_CITUN</name>
<comment type="caution">
    <text evidence="2">The sequence shown here is derived from an EMBL/GenBank/DDBJ whole genome shotgun (WGS) entry which is preliminary data.</text>
</comment>
<protein>
    <submittedName>
        <fullName evidence="2">Uncharacterized protein</fullName>
    </submittedName>
</protein>
<feature type="compositionally biased region" description="Basic and acidic residues" evidence="1">
    <location>
        <begin position="61"/>
        <end position="80"/>
    </location>
</feature>
<dbReference type="AlphaFoldDB" id="A0A2H5QMQ9"/>
<evidence type="ECO:0000313" key="2">
    <source>
        <dbReference type="EMBL" id="GAY65896.1"/>
    </source>
</evidence>
<dbReference type="Proteomes" id="UP000236630">
    <property type="component" value="Unassembled WGS sequence"/>
</dbReference>
<sequence length="87" mass="9822">MHLENHRHQPAIYIKKKNKDVPNSLLQPFNFQASAGDAPLAEATTESKEESESVEDSPPAEEGKEEKEKKRNRGSTEYRRRISSGKG</sequence>
<accession>A0A2H5QMQ9</accession>
<reference evidence="2 3" key="1">
    <citation type="journal article" date="2017" name="Front. Genet.">
        <title>Draft sequencing of the heterozygous diploid genome of Satsuma (Citrus unshiu Marc.) using a hybrid assembly approach.</title>
        <authorList>
            <person name="Shimizu T."/>
            <person name="Tanizawa Y."/>
            <person name="Mochizuki T."/>
            <person name="Nagasaki H."/>
            <person name="Yoshioka T."/>
            <person name="Toyoda A."/>
            <person name="Fujiyama A."/>
            <person name="Kaminuma E."/>
            <person name="Nakamura Y."/>
        </authorList>
    </citation>
    <scope>NUCLEOTIDE SEQUENCE [LARGE SCALE GENOMIC DNA]</scope>
    <source>
        <strain evidence="3">cv. Miyagawa wase</strain>
    </source>
</reference>
<evidence type="ECO:0000313" key="3">
    <source>
        <dbReference type="Proteomes" id="UP000236630"/>
    </source>
</evidence>
<evidence type="ECO:0000256" key="1">
    <source>
        <dbReference type="SAM" id="MobiDB-lite"/>
    </source>
</evidence>
<dbReference type="EMBL" id="BDQV01000526">
    <property type="protein sequence ID" value="GAY65896.1"/>
    <property type="molecule type" value="Genomic_DNA"/>
</dbReference>
<gene>
    <name evidence="2" type="ORF">CUMW_244550</name>
</gene>
<feature type="compositionally biased region" description="Polar residues" evidence="1">
    <location>
        <begin position="24"/>
        <end position="33"/>
    </location>
</feature>
<proteinExistence type="predicted"/>
<keyword evidence="3" id="KW-1185">Reference proteome</keyword>
<organism evidence="2 3">
    <name type="scientific">Citrus unshiu</name>
    <name type="common">Satsuma mandarin</name>
    <name type="synonym">Citrus nobilis var. unshiu</name>
    <dbReference type="NCBI Taxonomy" id="55188"/>
    <lineage>
        <taxon>Eukaryota</taxon>
        <taxon>Viridiplantae</taxon>
        <taxon>Streptophyta</taxon>
        <taxon>Embryophyta</taxon>
        <taxon>Tracheophyta</taxon>
        <taxon>Spermatophyta</taxon>
        <taxon>Magnoliopsida</taxon>
        <taxon>eudicotyledons</taxon>
        <taxon>Gunneridae</taxon>
        <taxon>Pentapetalae</taxon>
        <taxon>rosids</taxon>
        <taxon>malvids</taxon>
        <taxon>Sapindales</taxon>
        <taxon>Rutaceae</taxon>
        <taxon>Aurantioideae</taxon>
        <taxon>Citrus</taxon>
    </lineage>
</organism>